<evidence type="ECO:0000313" key="4">
    <source>
        <dbReference type="Proteomes" id="UP001213000"/>
    </source>
</evidence>
<dbReference type="CDD" id="cd00882">
    <property type="entry name" value="Ras_like_GTPase"/>
    <property type="match status" value="1"/>
</dbReference>
<organism evidence="3 4">
    <name type="scientific">Leucocoprinus birnbaumii</name>
    <dbReference type="NCBI Taxonomy" id="56174"/>
    <lineage>
        <taxon>Eukaryota</taxon>
        <taxon>Fungi</taxon>
        <taxon>Dikarya</taxon>
        <taxon>Basidiomycota</taxon>
        <taxon>Agaricomycotina</taxon>
        <taxon>Agaricomycetes</taxon>
        <taxon>Agaricomycetidae</taxon>
        <taxon>Agaricales</taxon>
        <taxon>Agaricineae</taxon>
        <taxon>Agaricaceae</taxon>
        <taxon>Leucocoprinus</taxon>
    </lineage>
</organism>
<dbReference type="Proteomes" id="UP001213000">
    <property type="component" value="Unassembled WGS sequence"/>
</dbReference>
<feature type="domain" description="G" evidence="2">
    <location>
        <begin position="20"/>
        <end position="80"/>
    </location>
</feature>
<evidence type="ECO:0000256" key="1">
    <source>
        <dbReference type="SAM" id="Coils"/>
    </source>
</evidence>
<keyword evidence="4" id="KW-1185">Reference proteome</keyword>
<keyword evidence="1" id="KW-0175">Coiled coil</keyword>
<evidence type="ECO:0000313" key="3">
    <source>
        <dbReference type="EMBL" id="KAJ3570926.1"/>
    </source>
</evidence>
<dbReference type="Gene3D" id="3.40.50.300">
    <property type="entry name" value="P-loop containing nucleotide triphosphate hydrolases"/>
    <property type="match status" value="1"/>
</dbReference>
<dbReference type="InterPro" id="IPR006073">
    <property type="entry name" value="GTP-bd"/>
</dbReference>
<protein>
    <recommendedName>
        <fullName evidence="2">G domain-containing protein</fullName>
    </recommendedName>
</protein>
<dbReference type="SUPFAM" id="SSF52540">
    <property type="entry name" value="P-loop containing nucleoside triphosphate hydrolases"/>
    <property type="match status" value="1"/>
</dbReference>
<dbReference type="EMBL" id="JANIEX010000211">
    <property type="protein sequence ID" value="KAJ3570926.1"/>
    <property type="molecule type" value="Genomic_DNA"/>
</dbReference>
<name>A0AAD5YVV4_9AGAR</name>
<reference evidence="3" key="1">
    <citation type="submission" date="2022-07" db="EMBL/GenBank/DDBJ databases">
        <title>Genome Sequence of Leucocoprinus birnbaumii.</title>
        <authorList>
            <person name="Buettner E."/>
        </authorList>
    </citation>
    <scope>NUCLEOTIDE SEQUENCE</scope>
    <source>
        <strain evidence="3">VT141</strain>
    </source>
</reference>
<proteinExistence type="predicted"/>
<sequence length="361" mass="39790">MSVSSGERTLVDEEPQTLAIAVMGPTGTGKSTFINLVVESGLLVGSELESCTDSVNFSSPFTLDGKHVILMDTPGFDDTKTTDGDVLKMIAASLSLCQGSHLKLAGVIYMHRIVDNRMGGISSRNFRMFRQLCGDSSLSKVVIVTTMWDQIDITVGEAREAELRNKSIFFEPVVTRGAHMARHDNTHASAISIIRAILSRYDEHTQLQIQEELGDGLDIGSTKAGMELEQDIRERSTRYKADLRAVMDEIQETIRLRDEESRRELAQERERLEAMIRRLEHDSASLSSGYAEIRGRLEARVQSSTRSISLHAVPAAAQPVIAAAETESNAIFEGKIAAAFPMLGFWGRVAVMLAPFSLSWK</sequence>
<comment type="caution">
    <text evidence="3">The sequence shown here is derived from an EMBL/GenBank/DDBJ whole genome shotgun (WGS) entry which is preliminary data.</text>
</comment>
<evidence type="ECO:0000259" key="2">
    <source>
        <dbReference type="Pfam" id="PF01926"/>
    </source>
</evidence>
<dbReference type="GO" id="GO:0005525">
    <property type="term" value="F:GTP binding"/>
    <property type="evidence" value="ECO:0007669"/>
    <property type="project" value="InterPro"/>
</dbReference>
<accession>A0AAD5YVV4</accession>
<dbReference type="AlphaFoldDB" id="A0AAD5YVV4"/>
<dbReference type="InterPro" id="IPR027417">
    <property type="entry name" value="P-loop_NTPase"/>
</dbReference>
<gene>
    <name evidence="3" type="ORF">NP233_g4084</name>
</gene>
<feature type="coiled-coil region" evidence="1">
    <location>
        <begin position="255"/>
        <end position="282"/>
    </location>
</feature>
<dbReference type="Pfam" id="PF01926">
    <property type="entry name" value="MMR_HSR1"/>
    <property type="match status" value="1"/>
</dbReference>